<dbReference type="OrthoDB" id="2425321at2759"/>
<sequence>MERKASTDTLSSESSKKSRMGVNKLWRTALLNASRNLRQNVLKGRIWPSPTASPNPNSSDNSDIETKAPTSTENVYGNTLYASSDSSLSSAGEVEDIVATPFTKAKRSRVKVRERVRDFEERSRSRSASEVSDSDNAGPAGEGKIERVKRVKSRPLPVPPTHTTSPVPPAMHSATPSPNPGPSVRRQLPKPPFSFSDNEEEPSMEALLAQADRSTWGARAWEEIDDGVGIVTVKHVPGEPPAMGTASGNATLVRNEDWMKGTISRGTGKTKERGRGRVVTSIFQGLDEDGQGISRESSGDSEESAGVTDVSSLGEVEKDTTVLVAEPLVKDAEVQSLNGNTVDAEVQSPVVVTADAEVQSLVISTVDAEVQLPIISTTDAEVQSPVILTADAQVQSPVVPASDAAIQVEDQEESDKLKGVIQQLERKLEESKLVIEDFKKRLEGVEMESVKEQVSPSVSVSDGSTRTSPDSNAPVVRSPRTRVGLAASLVSRMFGLVGLGSRSPTAGAGDGEMGVGDLPSYVFLVGLGVCAVVLKVIVKRVKRGLR</sequence>
<dbReference type="AlphaFoldDB" id="A0A165U3S5"/>
<feature type="region of interest" description="Disordered" evidence="2">
    <location>
        <begin position="453"/>
        <end position="477"/>
    </location>
</feature>
<feature type="compositionally biased region" description="Polar residues" evidence="2">
    <location>
        <begin position="68"/>
        <end position="82"/>
    </location>
</feature>
<feature type="compositionally biased region" description="Polar residues" evidence="2">
    <location>
        <begin position="453"/>
        <end position="471"/>
    </location>
</feature>
<keyword evidence="3" id="KW-0472">Membrane</keyword>
<feature type="coiled-coil region" evidence="1">
    <location>
        <begin position="407"/>
        <end position="448"/>
    </location>
</feature>
<feature type="region of interest" description="Disordered" evidence="2">
    <location>
        <begin position="284"/>
        <end position="312"/>
    </location>
</feature>
<feature type="region of interest" description="Disordered" evidence="2">
    <location>
        <begin position="42"/>
        <end position="202"/>
    </location>
</feature>
<accession>A0A165U3S5</accession>
<feature type="region of interest" description="Disordered" evidence="2">
    <location>
        <begin position="1"/>
        <end position="23"/>
    </location>
</feature>
<evidence type="ECO:0000256" key="2">
    <source>
        <dbReference type="SAM" id="MobiDB-lite"/>
    </source>
</evidence>
<keyword evidence="1" id="KW-0175">Coiled coil</keyword>
<feature type="compositionally biased region" description="Low complexity" evidence="2">
    <location>
        <begin position="126"/>
        <end position="135"/>
    </location>
</feature>
<feature type="transmembrane region" description="Helical" evidence="3">
    <location>
        <begin position="521"/>
        <end position="538"/>
    </location>
</feature>
<feature type="compositionally biased region" description="Low complexity" evidence="2">
    <location>
        <begin position="48"/>
        <end position="61"/>
    </location>
</feature>
<proteinExistence type="predicted"/>
<evidence type="ECO:0000256" key="3">
    <source>
        <dbReference type="SAM" id="Phobius"/>
    </source>
</evidence>
<name>A0A165U3S5_9AGAM</name>
<gene>
    <name evidence="4" type="ORF">NEOLEDRAFT_1176610</name>
</gene>
<dbReference type="Proteomes" id="UP000076761">
    <property type="component" value="Unassembled WGS sequence"/>
</dbReference>
<reference evidence="4 5" key="1">
    <citation type="journal article" date="2016" name="Mol. Biol. Evol.">
        <title>Comparative Genomics of Early-Diverging Mushroom-Forming Fungi Provides Insights into the Origins of Lignocellulose Decay Capabilities.</title>
        <authorList>
            <person name="Nagy L.G."/>
            <person name="Riley R."/>
            <person name="Tritt A."/>
            <person name="Adam C."/>
            <person name="Daum C."/>
            <person name="Floudas D."/>
            <person name="Sun H."/>
            <person name="Yadav J.S."/>
            <person name="Pangilinan J."/>
            <person name="Larsson K.H."/>
            <person name="Matsuura K."/>
            <person name="Barry K."/>
            <person name="Labutti K."/>
            <person name="Kuo R."/>
            <person name="Ohm R.A."/>
            <person name="Bhattacharya S.S."/>
            <person name="Shirouzu T."/>
            <person name="Yoshinaga Y."/>
            <person name="Martin F.M."/>
            <person name="Grigoriev I.V."/>
            <person name="Hibbett D.S."/>
        </authorList>
    </citation>
    <scope>NUCLEOTIDE SEQUENCE [LARGE SCALE GENOMIC DNA]</scope>
    <source>
        <strain evidence="4 5">HHB14362 ss-1</strain>
    </source>
</reference>
<dbReference type="InParanoid" id="A0A165U3S5"/>
<organism evidence="4 5">
    <name type="scientific">Neolentinus lepideus HHB14362 ss-1</name>
    <dbReference type="NCBI Taxonomy" id="1314782"/>
    <lineage>
        <taxon>Eukaryota</taxon>
        <taxon>Fungi</taxon>
        <taxon>Dikarya</taxon>
        <taxon>Basidiomycota</taxon>
        <taxon>Agaricomycotina</taxon>
        <taxon>Agaricomycetes</taxon>
        <taxon>Gloeophyllales</taxon>
        <taxon>Gloeophyllaceae</taxon>
        <taxon>Neolentinus</taxon>
    </lineage>
</organism>
<evidence type="ECO:0000313" key="5">
    <source>
        <dbReference type="Proteomes" id="UP000076761"/>
    </source>
</evidence>
<keyword evidence="3" id="KW-1133">Transmembrane helix</keyword>
<protein>
    <submittedName>
        <fullName evidence="4">Uncharacterized protein</fullName>
    </submittedName>
</protein>
<dbReference type="EMBL" id="KV425561">
    <property type="protein sequence ID" value="KZT27596.1"/>
    <property type="molecule type" value="Genomic_DNA"/>
</dbReference>
<keyword evidence="3" id="KW-0812">Transmembrane</keyword>
<feature type="compositionally biased region" description="Basic and acidic residues" evidence="2">
    <location>
        <begin position="111"/>
        <end position="124"/>
    </location>
</feature>
<keyword evidence="5" id="KW-1185">Reference proteome</keyword>
<evidence type="ECO:0000256" key="1">
    <source>
        <dbReference type="SAM" id="Coils"/>
    </source>
</evidence>
<evidence type="ECO:0000313" key="4">
    <source>
        <dbReference type="EMBL" id="KZT27596.1"/>
    </source>
</evidence>